<dbReference type="EMBL" id="BHVY01000009">
    <property type="protein sequence ID" value="GIJ91961.1"/>
    <property type="molecule type" value="Genomic_DNA"/>
</dbReference>
<proteinExistence type="predicted"/>
<dbReference type="AlphaFoldDB" id="A0A9P3EXH8"/>
<sequence>MTEEEGRDDWSDANFRDVTWKITPTAFAVAKDMKLFVQTAIAQFPHLLAKRGRPLLHFTAWAGGGGETNTEMEILLDAGVQVNGIFEEERCTKKASKARGAELPGTILLSDRWETVLHAVVDVSLNSKCSKGSTLFGKIVREDLDVPTDDYLWMLNHGGKITSEALDTKNHFDHP</sequence>
<organism evidence="1 2">
    <name type="scientific">Aspergillus pseudoviridinutans</name>
    <dbReference type="NCBI Taxonomy" id="1517512"/>
    <lineage>
        <taxon>Eukaryota</taxon>
        <taxon>Fungi</taxon>
        <taxon>Dikarya</taxon>
        <taxon>Ascomycota</taxon>
        <taxon>Pezizomycotina</taxon>
        <taxon>Eurotiomycetes</taxon>
        <taxon>Eurotiomycetidae</taxon>
        <taxon>Eurotiales</taxon>
        <taxon>Aspergillaceae</taxon>
        <taxon>Aspergillus</taxon>
        <taxon>Aspergillus subgen. Fumigati</taxon>
    </lineage>
</organism>
<comment type="caution">
    <text evidence="1">The sequence shown here is derived from an EMBL/GenBank/DDBJ whole genome shotgun (WGS) entry which is preliminary data.</text>
</comment>
<keyword evidence="2" id="KW-1185">Reference proteome</keyword>
<name>A0A9P3EXH8_9EURO</name>
<protein>
    <submittedName>
        <fullName evidence="1">Uncharacterized protein</fullName>
    </submittedName>
</protein>
<dbReference type="Proteomes" id="UP001043456">
    <property type="component" value="Unassembled WGS sequence"/>
</dbReference>
<accession>A0A9P3EXH8</accession>
<reference evidence="1 2" key="1">
    <citation type="submission" date="2018-10" db="EMBL/GenBank/DDBJ databases">
        <title>Pan-genome distribution and transcriptional activeness of fungal secondary metabolism genes in Aspergillus section Fumigati.</title>
        <authorList>
            <person name="Takahashi H."/>
            <person name="Umemura M."/>
            <person name="Ninomiya A."/>
            <person name="Kusuya Y."/>
            <person name="Urayama S."/>
            <person name="Shimizu M."/>
            <person name="Watanabe A."/>
            <person name="Kamei K."/>
            <person name="Yaguchi T."/>
            <person name="Hagiwara D."/>
        </authorList>
    </citation>
    <scope>NUCLEOTIDE SEQUENCE [LARGE SCALE GENOMIC DNA]</scope>
    <source>
        <strain evidence="1 2">IFM 55266</strain>
    </source>
</reference>
<evidence type="ECO:0000313" key="1">
    <source>
        <dbReference type="EMBL" id="GIJ91961.1"/>
    </source>
</evidence>
<evidence type="ECO:0000313" key="2">
    <source>
        <dbReference type="Proteomes" id="UP001043456"/>
    </source>
</evidence>
<gene>
    <name evidence="1" type="ORF">Asppvi_010936</name>
</gene>
<dbReference type="RefSeq" id="XP_043162707.1">
    <property type="nucleotide sequence ID" value="XM_043306772.1"/>
</dbReference>
<dbReference type="GeneID" id="67009546"/>